<accession>A0A9W9X6V6</accession>
<feature type="compositionally biased region" description="Basic residues" evidence="1">
    <location>
        <begin position="125"/>
        <end position="141"/>
    </location>
</feature>
<feature type="compositionally biased region" description="Basic and acidic residues" evidence="1">
    <location>
        <begin position="341"/>
        <end position="362"/>
    </location>
</feature>
<feature type="compositionally biased region" description="Low complexity" evidence="1">
    <location>
        <begin position="228"/>
        <end position="241"/>
    </location>
</feature>
<sequence length="383" mass="42566">MASVTCPLDLHMVDLESRPAPTLPDWDILTLKCPSQATVTEISHSPNISRSPSVTSWDSQRTEKCISPTDSALSSQPPSPAMEVHMKKPRQTSTTSMPTTTVRPPHQTSRTSGSRPSSAVTSPHSHSRSHSHSTARSRPHSRQNSLHSSRRAGNASIVTVSSTRSGTLDKRESLLALHRESCRLFQDQDAKQPSTFSIDERRPSLFSAPSSIFEHPRGNRTSADNDFSAPSSPVSSSHSTSRQYNFDHHGSINSTTDPHYLSYRDRSSTLPSHDSPAMHTSHIHSLSTSSIHVPATVMEWTSATTRRAEYEKIDRASRGVRGLWRRVAPRWCQSRASRTPFFEEGKPKSDDDGSVRRFRMDLPEEEEPPCRSKPFTLKSLGLL</sequence>
<dbReference type="EMBL" id="JAPWDQ010000005">
    <property type="protein sequence ID" value="KAJ5485450.1"/>
    <property type="molecule type" value="Genomic_DNA"/>
</dbReference>
<feature type="region of interest" description="Disordered" evidence="1">
    <location>
        <begin position="40"/>
        <end position="167"/>
    </location>
</feature>
<feature type="region of interest" description="Disordered" evidence="1">
    <location>
        <begin position="339"/>
        <end position="383"/>
    </location>
</feature>
<evidence type="ECO:0000313" key="3">
    <source>
        <dbReference type="Proteomes" id="UP001148312"/>
    </source>
</evidence>
<dbReference type="RefSeq" id="XP_056790234.1">
    <property type="nucleotide sequence ID" value="XM_056935040.1"/>
</dbReference>
<dbReference type="AlphaFoldDB" id="A0A9W9X6V6"/>
<reference evidence="2" key="1">
    <citation type="submission" date="2022-12" db="EMBL/GenBank/DDBJ databases">
        <authorList>
            <person name="Petersen C."/>
        </authorList>
    </citation>
    <scope>NUCLEOTIDE SEQUENCE</scope>
    <source>
        <strain evidence="2">IBT 30728</strain>
    </source>
</reference>
<feature type="region of interest" description="Disordered" evidence="1">
    <location>
        <begin position="208"/>
        <end position="281"/>
    </location>
</feature>
<evidence type="ECO:0000313" key="2">
    <source>
        <dbReference type="EMBL" id="KAJ5485450.1"/>
    </source>
</evidence>
<feature type="compositionally biased region" description="Polar residues" evidence="1">
    <location>
        <begin position="156"/>
        <end position="166"/>
    </location>
</feature>
<feature type="compositionally biased region" description="Polar residues" evidence="1">
    <location>
        <begin position="106"/>
        <end position="120"/>
    </location>
</feature>
<comment type="caution">
    <text evidence="2">The sequence shown here is derived from an EMBL/GenBank/DDBJ whole genome shotgun (WGS) entry which is preliminary data.</text>
</comment>
<proteinExistence type="predicted"/>
<evidence type="ECO:0000256" key="1">
    <source>
        <dbReference type="SAM" id="MobiDB-lite"/>
    </source>
</evidence>
<feature type="compositionally biased region" description="Low complexity" evidence="1">
    <location>
        <begin position="91"/>
        <end position="105"/>
    </location>
</feature>
<dbReference type="Proteomes" id="UP001148312">
    <property type="component" value="Unassembled WGS sequence"/>
</dbReference>
<feature type="compositionally biased region" description="Polar residues" evidence="1">
    <location>
        <begin position="40"/>
        <end position="59"/>
    </location>
</feature>
<protein>
    <submittedName>
        <fullName evidence="2">Uncharacterized protein</fullName>
    </submittedName>
</protein>
<reference evidence="2" key="2">
    <citation type="journal article" date="2023" name="IMA Fungus">
        <title>Comparative genomic study of the Penicillium genus elucidates a diverse pangenome and 15 lateral gene transfer events.</title>
        <authorList>
            <person name="Petersen C."/>
            <person name="Sorensen T."/>
            <person name="Nielsen M.R."/>
            <person name="Sondergaard T.E."/>
            <person name="Sorensen J.L."/>
            <person name="Fitzpatrick D.A."/>
            <person name="Frisvad J.C."/>
            <person name="Nielsen K.L."/>
        </authorList>
    </citation>
    <scope>NUCLEOTIDE SEQUENCE</scope>
    <source>
        <strain evidence="2">IBT 30728</strain>
    </source>
</reference>
<gene>
    <name evidence="2" type="ORF">N7539_005438</name>
</gene>
<name>A0A9W9X6V6_9EURO</name>
<dbReference type="GeneID" id="81625289"/>
<organism evidence="2 3">
    <name type="scientific">Penicillium diatomitis</name>
    <dbReference type="NCBI Taxonomy" id="2819901"/>
    <lineage>
        <taxon>Eukaryota</taxon>
        <taxon>Fungi</taxon>
        <taxon>Dikarya</taxon>
        <taxon>Ascomycota</taxon>
        <taxon>Pezizomycotina</taxon>
        <taxon>Eurotiomycetes</taxon>
        <taxon>Eurotiomycetidae</taxon>
        <taxon>Eurotiales</taxon>
        <taxon>Aspergillaceae</taxon>
        <taxon>Penicillium</taxon>
    </lineage>
</organism>
<keyword evidence="3" id="KW-1185">Reference proteome</keyword>